<keyword evidence="4" id="KW-0378">Hydrolase</keyword>
<evidence type="ECO:0000256" key="7">
    <source>
        <dbReference type="PROSITE-ProRule" id="PRU01379"/>
    </source>
</evidence>
<keyword evidence="5" id="KW-0862">Zinc</keyword>
<dbReference type="PROSITE" id="PS52035">
    <property type="entry name" value="PEPTIDASE_M14"/>
    <property type="match status" value="1"/>
</dbReference>
<dbReference type="PANTHER" id="PTHR11705:SF143">
    <property type="entry name" value="SLL0236 PROTEIN"/>
    <property type="match status" value="1"/>
</dbReference>
<evidence type="ECO:0000259" key="9">
    <source>
        <dbReference type="PROSITE" id="PS52035"/>
    </source>
</evidence>
<keyword evidence="11" id="KW-1185">Reference proteome</keyword>
<gene>
    <name evidence="10" type="ORF">NH26_13245</name>
</gene>
<comment type="similarity">
    <text evidence="2 7">Belongs to the peptidase M14 family.</text>
</comment>
<feature type="domain" description="Peptidase M14" evidence="9">
    <location>
        <begin position="34"/>
        <end position="364"/>
    </location>
</feature>
<dbReference type="AlphaFoldDB" id="A0A1S1Z1U0"/>
<dbReference type="STRING" id="915059.NH26_13245"/>
<comment type="caution">
    <text evidence="10">The sequence shown here is derived from an EMBL/GenBank/DDBJ whole genome shotgun (WGS) entry which is preliminary data.</text>
</comment>
<evidence type="ECO:0000256" key="1">
    <source>
        <dbReference type="ARBA" id="ARBA00001947"/>
    </source>
</evidence>
<feature type="signal peptide" evidence="8">
    <location>
        <begin position="1"/>
        <end position="19"/>
    </location>
</feature>
<dbReference type="GO" id="GO:0004181">
    <property type="term" value="F:metallocarboxypeptidase activity"/>
    <property type="evidence" value="ECO:0007669"/>
    <property type="project" value="InterPro"/>
</dbReference>
<feature type="active site" description="Proton donor/acceptor" evidence="7">
    <location>
        <position position="340"/>
    </location>
</feature>
<sequence length="808" mass="93120">MRSLSLLFVLFFFNFSSFAQLSSPSRFLGYELGSNFTYHHQMIDYIEEAHRVFPKNTLIHEYGKTTEGRRLTLMVISSESNINNLEKIKSDNLVRTKLTSGKINTNIPIVWLGYNVHGNEASGTEVALKVIHHLLSSDEIKLKKALENLVIVIDPCLNPDGRDRYVNDYRMKKGRFINSSLSHWTHKEKWPSGRYNHYLFDLNRDWAWQTQKESQLRYEVYKEYMPHIYVDFHEMMPQYSYFFGPPAEPVHQSITAWQRKYQKIASDNYETLFNENQWDYFTEEIFDLLYPSYGDSWTSFNGAVGFTFEQGGHGVAGLELKSSNLDQPLTLKNRIEKHFETSLVTIYSADENKKDLLNQFQNFFEDQPKGEYQYFIIKKSFRKEKDIDRLLDLMDRHQIKHQYTAEDFHVNGYHYPTNKSGKYKVDKGDIIFNIDQPKGRALQVLLEPFAERTDSLTYDLTAWALPYAYGLDAIAVKNKINHHLLVDEVEEKEIEPTSNSTLFIPWSSVDNIKVVTQLMSEQSVYYLERDTTIGKEEFKRGDALIFQTNKNLIKERLKSCNYKWLSITEADFNNSLSVFKKPKISILGGDETSALDFGALWYYFDEILHLPVNIIDTQNLTTSKVLKSDILIISDGIYSPSTKKVVDNFVKSGGKVILFENAIKIMSENALTSLYESLHKSVIQETRSSRVSGRKATVTRAAGCVLQVSIDSSSHISNGIPVYFSLKQNKTFLPLIDQGKNLGVLQKDALVSGFMGSDLQSKMPNTSMITAEQVKSGTVIYFVESPVFRGFWWSGMHLLSNAIFFPYN</sequence>
<dbReference type="PANTHER" id="PTHR11705">
    <property type="entry name" value="PROTEASE FAMILY M14 CARBOXYPEPTIDASE A,B"/>
    <property type="match status" value="1"/>
</dbReference>
<evidence type="ECO:0000256" key="2">
    <source>
        <dbReference type="ARBA" id="ARBA00005988"/>
    </source>
</evidence>
<dbReference type="InterPro" id="IPR000834">
    <property type="entry name" value="Peptidase_M14"/>
</dbReference>
<accession>A0A1S1Z1U0</accession>
<dbReference type="GO" id="GO:0005615">
    <property type="term" value="C:extracellular space"/>
    <property type="evidence" value="ECO:0007669"/>
    <property type="project" value="TreeGrafter"/>
</dbReference>
<feature type="chain" id="PRO_5010345788" description="Peptidase M14 domain-containing protein" evidence="8">
    <location>
        <begin position="20"/>
        <end position="808"/>
    </location>
</feature>
<name>A0A1S1Z1U0_FLAPC</name>
<comment type="cofactor">
    <cofactor evidence="1">
        <name>Zn(2+)</name>
        <dbReference type="ChEBI" id="CHEBI:29105"/>
    </cofactor>
</comment>
<evidence type="ECO:0000256" key="4">
    <source>
        <dbReference type="ARBA" id="ARBA00022801"/>
    </source>
</evidence>
<dbReference type="SUPFAM" id="SSF53187">
    <property type="entry name" value="Zn-dependent exopeptidases"/>
    <property type="match status" value="1"/>
</dbReference>
<dbReference type="EMBL" id="JRYR02000001">
    <property type="protein sequence ID" value="OHX67239.1"/>
    <property type="molecule type" value="Genomic_DNA"/>
</dbReference>
<dbReference type="SMART" id="SM00631">
    <property type="entry name" value="Zn_pept"/>
    <property type="match status" value="1"/>
</dbReference>
<proteinExistence type="inferred from homology"/>
<dbReference type="OrthoDB" id="9758209at2"/>
<dbReference type="GO" id="GO:0006508">
    <property type="term" value="P:proteolysis"/>
    <property type="evidence" value="ECO:0007669"/>
    <property type="project" value="UniProtKB-KW"/>
</dbReference>
<protein>
    <recommendedName>
        <fullName evidence="9">Peptidase M14 domain-containing protein</fullName>
    </recommendedName>
</protein>
<dbReference type="Proteomes" id="UP000179797">
    <property type="component" value="Unassembled WGS sequence"/>
</dbReference>
<evidence type="ECO:0000256" key="5">
    <source>
        <dbReference type="ARBA" id="ARBA00022833"/>
    </source>
</evidence>
<evidence type="ECO:0000256" key="6">
    <source>
        <dbReference type="ARBA" id="ARBA00023049"/>
    </source>
</evidence>
<dbReference type="Gene3D" id="3.40.630.10">
    <property type="entry name" value="Zn peptidases"/>
    <property type="match status" value="1"/>
</dbReference>
<evidence type="ECO:0000313" key="11">
    <source>
        <dbReference type="Proteomes" id="UP000179797"/>
    </source>
</evidence>
<keyword evidence="6" id="KW-0482">Metalloprotease</keyword>
<keyword evidence="3" id="KW-0645">Protease</keyword>
<reference evidence="10 11" key="1">
    <citation type="journal article" date="2012" name="Int. J. Syst. Evol. Microbiol.">
        <title>Flammeovirga pacifica sp. nov., isolated from deep-sea sediment.</title>
        <authorList>
            <person name="Xu H."/>
            <person name="Fu Y."/>
            <person name="Yang N."/>
            <person name="Ding Z."/>
            <person name="Lai Q."/>
            <person name="Zeng R."/>
        </authorList>
    </citation>
    <scope>NUCLEOTIDE SEQUENCE [LARGE SCALE GENOMIC DNA]</scope>
    <source>
        <strain evidence="11">DSM 24597 / LMG 26175 / WPAGA1</strain>
    </source>
</reference>
<evidence type="ECO:0000313" key="10">
    <source>
        <dbReference type="EMBL" id="OHX67239.1"/>
    </source>
</evidence>
<evidence type="ECO:0000256" key="3">
    <source>
        <dbReference type="ARBA" id="ARBA00022670"/>
    </source>
</evidence>
<dbReference type="GO" id="GO:0008270">
    <property type="term" value="F:zinc ion binding"/>
    <property type="evidence" value="ECO:0007669"/>
    <property type="project" value="InterPro"/>
</dbReference>
<dbReference type="RefSeq" id="WP_044226210.1">
    <property type="nucleotide sequence ID" value="NZ_JRYR02000001.1"/>
</dbReference>
<organism evidence="10 11">
    <name type="scientific">Flammeovirga pacifica</name>
    <dbReference type="NCBI Taxonomy" id="915059"/>
    <lineage>
        <taxon>Bacteria</taxon>
        <taxon>Pseudomonadati</taxon>
        <taxon>Bacteroidota</taxon>
        <taxon>Cytophagia</taxon>
        <taxon>Cytophagales</taxon>
        <taxon>Flammeovirgaceae</taxon>
        <taxon>Flammeovirga</taxon>
    </lineage>
</organism>
<dbReference type="Pfam" id="PF00246">
    <property type="entry name" value="Peptidase_M14"/>
    <property type="match status" value="1"/>
</dbReference>
<keyword evidence="8" id="KW-0732">Signal</keyword>
<evidence type="ECO:0000256" key="8">
    <source>
        <dbReference type="SAM" id="SignalP"/>
    </source>
</evidence>